<dbReference type="AlphaFoldDB" id="A0A8C4IXG4"/>
<evidence type="ECO:0000313" key="2">
    <source>
        <dbReference type="Proteomes" id="UP000694423"/>
    </source>
</evidence>
<reference evidence="1" key="1">
    <citation type="submission" date="2025-08" db="UniProtKB">
        <authorList>
            <consortium name="Ensembl"/>
        </authorList>
    </citation>
    <scope>IDENTIFICATION</scope>
</reference>
<accession>A0A8C4IXG4</accession>
<sequence>LPQGDTQEVSGTAWKSGSKAIFSVLNFIPNTMISCYPGGNLAFLVEINHFCLRSKKKEEQVRATFLPFHVNIRCKLNAAVSGHDSCPQIWPIQLLRVLTED</sequence>
<dbReference type="Proteomes" id="UP000694423">
    <property type="component" value="Unplaced"/>
</dbReference>
<organism evidence="1 2">
    <name type="scientific">Dromaius novaehollandiae</name>
    <name type="common">Emu</name>
    <dbReference type="NCBI Taxonomy" id="8790"/>
    <lineage>
        <taxon>Eukaryota</taxon>
        <taxon>Metazoa</taxon>
        <taxon>Chordata</taxon>
        <taxon>Craniata</taxon>
        <taxon>Vertebrata</taxon>
        <taxon>Euteleostomi</taxon>
        <taxon>Archelosauria</taxon>
        <taxon>Archosauria</taxon>
        <taxon>Dinosauria</taxon>
        <taxon>Saurischia</taxon>
        <taxon>Theropoda</taxon>
        <taxon>Coelurosauria</taxon>
        <taxon>Aves</taxon>
        <taxon>Palaeognathae</taxon>
        <taxon>Casuariiformes</taxon>
        <taxon>Dromaiidae</taxon>
        <taxon>Dromaius</taxon>
    </lineage>
</organism>
<name>A0A8C4IXG4_DRONO</name>
<evidence type="ECO:0000313" key="1">
    <source>
        <dbReference type="Ensembl" id="ENSDNVP00000000237.1"/>
    </source>
</evidence>
<keyword evidence="2" id="KW-1185">Reference proteome</keyword>
<protein>
    <submittedName>
        <fullName evidence="1">Uncharacterized protein</fullName>
    </submittedName>
</protein>
<proteinExistence type="predicted"/>
<dbReference type="Ensembl" id="ENSDNVT00000000290.1">
    <property type="protein sequence ID" value="ENSDNVP00000000237.1"/>
    <property type="gene ID" value="ENSDNVG00000000180.1"/>
</dbReference>
<reference evidence="1" key="2">
    <citation type="submission" date="2025-09" db="UniProtKB">
        <authorList>
            <consortium name="Ensembl"/>
        </authorList>
    </citation>
    <scope>IDENTIFICATION</scope>
</reference>